<name>A0A0M4HUH6_9MICO</name>
<organism evidence="1 2">
    <name type="scientific">Clavibacter capsici</name>
    <dbReference type="NCBI Taxonomy" id="1874630"/>
    <lineage>
        <taxon>Bacteria</taxon>
        <taxon>Bacillati</taxon>
        <taxon>Actinomycetota</taxon>
        <taxon>Actinomycetes</taxon>
        <taxon>Micrococcales</taxon>
        <taxon>Microbacteriaceae</taxon>
        <taxon>Clavibacter</taxon>
    </lineage>
</organism>
<accession>A0A0M4HUH6</accession>
<evidence type="ECO:0000313" key="1">
    <source>
        <dbReference type="EMBL" id="QIS46151.1"/>
    </source>
</evidence>
<dbReference type="RefSeq" id="WP_043667874.1">
    <property type="nucleotide sequence ID" value="NZ_CP012573.1"/>
</dbReference>
<reference evidence="1 2" key="1">
    <citation type="journal article" date="2020" name="Mol. Plant Pathol.">
        <title>Plasmid composition and the chpG gene determine the virulence level of Clavibacter capsici natural isolates in pepper.</title>
        <authorList>
            <person name="Hwang I.S."/>
            <person name="Lee H.M."/>
            <person name="Oh E.J."/>
            <person name="Lee S."/>
            <person name="Heu S."/>
            <person name="Oh C.S."/>
        </authorList>
    </citation>
    <scope>NUCLEOTIDE SEQUENCE [LARGE SCALE GENOMIC DNA]</scope>
    <source>
        <strain evidence="1 2">1101</strain>
    </source>
</reference>
<dbReference type="AlphaFoldDB" id="A0A0M4HUH6"/>
<keyword evidence="2" id="KW-1185">Reference proteome</keyword>
<gene>
    <name evidence="1" type="ORF">GW570_14220</name>
</gene>
<sequence>MTDSTYTAQLVGPDGTEETEVEFLNGEPVKSFVRATSLSEEEVVWEIDPDADGYVYRPAGIPGADYS</sequence>
<dbReference type="Proteomes" id="UP000503164">
    <property type="component" value="Chromosome"/>
</dbReference>
<protein>
    <submittedName>
        <fullName evidence="1">Uncharacterized protein</fullName>
    </submittedName>
</protein>
<evidence type="ECO:0000313" key="2">
    <source>
        <dbReference type="Proteomes" id="UP000503164"/>
    </source>
</evidence>
<dbReference type="EMBL" id="CP048049">
    <property type="protein sequence ID" value="QIS46151.1"/>
    <property type="molecule type" value="Genomic_DNA"/>
</dbReference>
<proteinExistence type="predicted"/>
<dbReference type="KEGG" id="ccap:AES38_14220"/>